<evidence type="ECO:0000259" key="2">
    <source>
        <dbReference type="PROSITE" id="PS50806"/>
    </source>
</evidence>
<feature type="region of interest" description="Disordered" evidence="1">
    <location>
        <begin position="205"/>
        <end position="257"/>
    </location>
</feature>
<dbReference type="Proteomes" id="UP000265300">
    <property type="component" value="Unplaced"/>
</dbReference>
<protein>
    <submittedName>
        <fullName evidence="4">Protein SSX1</fullName>
    </submittedName>
</protein>
<dbReference type="GO" id="GO:0006355">
    <property type="term" value="P:regulation of DNA-templated transcription"/>
    <property type="evidence" value="ECO:0007669"/>
    <property type="project" value="InterPro"/>
</dbReference>
<dbReference type="RefSeq" id="XP_007450998.1">
    <property type="nucleotide sequence ID" value="XM_007450936.1"/>
</dbReference>
<dbReference type="KEGG" id="lve:103089327"/>
<dbReference type="InterPro" id="IPR019041">
    <property type="entry name" value="SSXRD_motif"/>
</dbReference>
<feature type="region of interest" description="Disordered" evidence="1">
    <location>
        <begin position="1"/>
        <end position="36"/>
    </location>
</feature>
<dbReference type="InterPro" id="IPR003655">
    <property type="entry name" value="aKRAB"/>
</dbReference>
<dbReference type="PANTHER" id="PTHR14112:SF1">
    <property type="entry name" value="KRAB-RELATED DOMAIN-CONTAINING PROTEIN"/>
    <property type="match status" value="1"/>
</dbReference>
<evidence type="ECO:0000313" key="3">
    <source>
        <dbReference type="Proteomes" id="UP000265300"/>
    </source>
</evidence>
<dbReference type="InterPro" id="IPR036051">
    <property type="entry name" value="KRAB_dom_sf"/>
</dbReference>
<dbReference type="PROSITE" id="PS50806">
    <property type="entry name" value="KRAB_RELATED"/>
    <property type="match status" value="1"/>
</dbReference>
<dbReference type="CTD" id="6756"/>
<gene>
    <name evidence="4" type="primary">SSX1</name>
</gene>
<feature type="compositionally biased region" description="Basic and acidic residues" evidence="1">
    <location>
        <begin position="8"/>
        <end position="36"/>
    </location>
</feature>
<dbReference type="STRING" id="118797.A0A340WN90"/>
<feature type="compositionally biased region" description="Polar residues" evidence="1">
    <location>
        <begin position="238"/>
        <end position="247"/>
    </location>
</feature>
<feature type="domain" description="KRAB-related" evidence="2">
    <location>
        <begin position="31"/>
        <end position="94"/>
    </location>
</feature>
<feature type="compositionally biased region" description="Basic residues" evidence="1">
    <location>
        <begin position="205"/>
        <end position="215"/>
    </location>
</feature>
<name>A0A340WN90_LIPVE</name>
<accession>A0A340WN90</accession>
<evidence type="ECO:0000256" key="1">
    <source>
        <dbReference type="SAM" id="MobiDB-lite"/>
    </source>
</evidence>
<evidence type="ECO:0000313" key="4">
    <source>
        <dbReference type="RefSeq" id="XP_007450998.1"/>
    </source>
</evidence>
<organism evidence="3 4">
    <name type="scientific">Lipotes vexillifer</name>
    <name type="common">Yangtze river dolphin</name>
    <dbReference type="NCBI Taxonomy" id="118797"/>
    <lineage>
        <taxon>Eukaryota</taxon>
        <taxon>Metazoa</taxon>
        <taxon>Chordata</taxon>
        <taxon>Craniata</taxon>
        <taxon>Vertebrata</taxon>
        <taxon>Euteleostomi</taxon>
        <taxon>Mammalia</taxon>
        <taxon>Eutheria</taxon>
        <taxon>Laurasiatheria</taxon>
        <taxon>Artiodactyla</taxon>
        <taxon>Whippomorpha</taxon>
        <taxon>Cetacea</taxon>
        <taxon>Odontoceti</taxon>
        <taxon>Lipotidae</taxon>
        <taxon>Lipotes</taxon>
    </lineage>
</organism>
<dbReference type="OrthoDB" id="9802659at2759"/>
<feature type="compositionally biased region" description="Basic and acidic residues" evidence="1">
    <location>
        <begin position="90"/>
        <end position="100"/>
    </location>
</feature>
<dbReference type="Pfam" id="PF09514">
    <property type="entry name" value="SSXRD"/>
    <property type="match status" value="1"/>
</dbReference>
<dbReference type="FunCoup" id="A0A340WN90">
    <property type="interactions" value="15"/>
</dbReference>
<reference evidence="4" key="1">
    <citation type="submission" date="2025-08" db="UniProtKB">
        <authorList>
            <consortium name="RefSeq"/>
        </authorList>
    </citation>
    <scope>IDENTIFICATION</scope>
</reference>
<dbReference type="GO" id="GO:0005634">
    <property type="term" value="C:nucleus"/>
    <property type="evidence" value="ECO:0007669"/>
    <property type="project" value="InterPro"/>
</dbReference>
<dbReference type="PANTHER" id="PTHR14112">
    <property type="entry name" value="SYNOVIAL SARCOMA, X MEMBER"/>
    <property type="match status" value="1"/>
</dbReference>
<dbReference type="InterPro" id="IPR001909">
    <property type="entry name" value="KRAB"/>
</dbReference>
<dbReference type="InParanoid" id="A0A340WN90"/>
<dbReference type="SMART" id="SM00349">
    <property type="entry name" value="KRAB"/>
    <property type="match status" value="1"/>
</dbReference>
<feature type="region of interest" description="Disordered" evidence="1">
    <location>
        <begin position="87"/>
        <end position="131"/>
    </location>
</feature>
<sequence length="280" mass="32012">MCSSRSDQSQHHEQSRSFEKSPRKDSQKSEKNSKAFKDISKYFSKKEWADLGYSEKTTYVYVKRNYDIMTDLGLKATLPTFMCPKKRATKSNEHDSKDQNPRNQYVPAQEASNMRERKHLKMPSLTTGSTSSRLLSRRAPFTLLGNRLDCWPLPSVSSFGALSAPEASLKPQSQPRGTLRGFLDKFFHNCRLNSNLEGKGIWRVMPKKSKKKKNPSKLVPVTSGSEQAQKQLCPPGKANTSGQQKTSGPRKREINVWTHRLRERKKLVVYEEISDPEEDD</sequence>
<keyword evidence="3" id="KW-1185">Reference proteome</keyword>
<proteinExistence type="predicted"/>
<dbReference type="GeneID" id="103089327"/>
<dbReference type="AlphaFoldDB" id="A0A340WN90"/>
<dbReference type="SUPFAM" id="SSF109640">
    <property type="entry name" value="KRAB domain (Kruppel-associated box)"/>
    <property type="match status" value="1"/>
</dbReference>